<dbReference type="EMBL" id="VWXX01000006">
    <property type="protein sequence ID" value="KAA6186001.1"/>
    <property type="molecule type" value="Genomic_DNA"/>
</dbReference>
<evidence type="ECO:0000313" key="3">
    <source>
        <dbReference type="Proteomes" id="UP000322981"/>
    </source>
</evidence>
<keyword evidence="3" id="KW-1185">Reference proteome</keyword>
<dbReference type="Gene3D" id="1.10.1200.10">
    <property type="entry name" value="ACP-like"/>
    <property type="match status" value="1"/>
</dbReference>
<dbReference type="Proteomes" id="UP000322981">
    <property type="component" value="Unassembled WGS sequence"/>
</dbReference>
<dbReference type="AlphaFoldDB" id="A0A5M8FRD9"/>
<name>A0A5M8FRD9_9GAMM</name>
<dbReference type="Pfam" id="PF00550">
    <property type="entry name" value="PP-binding"/>
    <property type="match status" value="1"/>
</dbReference>
<dbReference type="SUPFAM" id="SSF47336">
    <property type="entry name" value="ACP-like"/>
    <property type="match status" value="1"/>
</dbReference>
<feature type="domain" description="Carrier" evidence="1">
    <location>
        <begin position="1"/>
        <end position="80"/>
    </location>
</feature>
<dbReference type="PROSITE" id="PS50075">
    <property type="entry name" value="CARRIER"/>
    <property type="match status" value="1"/>
</dbReference>
<proteinExistence type="predicted"/>
<dbReference type="RefSeq" id="WP_150091596.1">
    <property type="nucleotide sequence ID" value="NZ_JBFUOH010000134.1"/>
</dbReference>
<sequence>MTRDEIKTIALQELIGVAADLAGETIPGDAQLRDEFDLDSMDILNWVSALHKRLGVDIPELDYPRLVSLDATADYLLERL</sequence>
<protein>
    <submittedName>
        <fullName evidence="2">Acyl carrier protein</fullName>
    </submittedName>
</protein>
<organism evidence="2 3">
    <name type="scientific">Thiohalocapsa marina</name>
    <dbReference type="NCBI Taxonomy" id="424902"/>
    <lineage>
        <taxon>Bacteria</taxon>
        <taxon>Pseudomonadati</taxon>
        <taxon>Pseudomonadota</taxon>
        <taxon>Gammaproteobacteria</taxon>
        <taxon>Chromatiales</taxon>
        <taxon>Chromatiaceae</taxon>
        <taxon>Thiohalocapsa</taxon>
    </lineage>
</organism>
<gene>
    <name evidence="2" type="ORF">F2Q65_06435</name>
</gene>
<dbReference type="InterPro" id="IPR036736">
    <property type="entry name" value="ACP-like_sf"/>
</dbReference>
<dbReference type="InterPro" id="IPR009081">
    <property type="entry name" value="PP-bd_ACP"/>
</dbReference>
<evidence type="ECO:0000259" key="1">
    <source>
        <dbReference type="PROSITE" id="PS50075"/>
    </source>
</evidence>
<reference evidence="2 3" key="1">
    <citation type="submission" date="2019-09" db="EMBL/GenBank/DDBJ databases">
        <title>Whole-genome sequence of the purple sulfur bacterium Thiohalocapsa marina DSM 19078.</title>
        <authorList>
            <person name="Kyndt J.A."/>
            <person name="Meyer T.E."/>
        </authorList>
    </citation>
    <scope>NUCLEOTIDE SEQUENCE [LARGE SCALE GENOMIC DNA]</scope>
    <source>
        <strain evidence="2 3">DSM 19078</strain>
    </source>
</reference>
<accession>A0A5M8FRD9</accession>
<dbReference type="OrthoDB" id="9810922at2"/>
<comment type="caution">
    <text evidence="2">The sequence shown here is derived from an EMBL/GenBank/DDBJ whole genome shotgun (WGS) entry which is preliminary data.</text>
</comment>
<evidence type="ECO:0000313" key="2">
    <source>
        <dbReference type="EMBL" id="KAA6186001.1"/>
    </source>
</evidence>